<dbReference type="EC" id="2.4.1.-" evidence="17"/>
<accession>A0AAF3E958</accession>
<keyword evidence="15" id="KW-0325">Glycoprotein</keyword>
<comment type="cofactor">
    <cofactor evidence="1 17">
        <name>Mn(2+)</name>
        <dbReference type="ChEBI" id="CHEBI:29035"/>
    </cofactor>
</comment>
<dbReference type="InterPro" id="IPR045885">
    <property type="entry name" value="GalNAc-T"/>
</dbReference>
<proteinExistence type="inferred from homology"/>
<evidence type="ECO:0000256" key="12">
    <source>
        <dbReference type="ARBA" id="ARBA00023034"/>
    </source>
</evidence>
<keyword evidence="19" id="KW-1185">Reference proteome</keyword>
<dbReference type="InterPro" id="IPR029044">
    <property type="entry name" value="Nucleotide-diphossugar_trans"/>
</dbReference>
<evidence type="ECO:0000256" key="7">
    <source>
        <dbReference type="ARBA" id="ARBA00022692"/>
    </source>
</evidence>
<reference evidence="20" key="1">
    <citation type="submission" date="2024-02" db="UniProtKB">
        <authorList>
            <consortium name="WormBaseParasite"/>
        </authorList>
    </citation>
    <scope>IDENTIFICATION</scope>
</reference>
<dbReference type="PANTHER" id="PTHR11675">
    <property type="entry name" value="N-ACETYLGALACTOSAMINYLTRANSFERASE"/>
    <property type="match status" value="1"/>
</dbReference>
<evidence type="ECO:0000256" key="6">
    <source>
        <dbReference type="ARBA" id="ARBA00022679"/>
    </source>
</evidence>
<feature type="transmembrane region" description="Helical" evidence="17">
    <location>
        <begin position="20"/>
        <end position="37"/>
    </location>
</feature>
<keyword evidence="11 17" id="KW-1133">Transmembrane helix</keyword>
<dbReference type="SUPFAM" id="SSF50370">
    <property type="entry name" value="Ricin B-like lectins"/>
    <property type="match status" value="1"/>
</dbReference>
<keyword evidence="6 17" id="KW-0808">Transferase</keyword>
<dbReference type="WBParaSite" id="MBELARI_LOCUS10441">
    <property type="protein sequence ID" value="MBELARI_LOCUS10441"/>
    <property type="gene ID" value="MBELARI_LOCUS10441"/>
</dbReference>
<evidence type="ECO:0000256" key="9">
    <source>
        <dbReference type="ARBA" id="ARBA00022734"/>
    </source>
</evidence>
<dbReference type="FunFam" id="3.90.550.10:FF:000021">
    <property type="entry name" value="Polypeptide N-acetylgalactosaminyltransferase"/>
    <property type="match status" value="1"/>
</dbReference>
<dbReference type="Gene3D" id="3.90.550.10">
    <property type="entry name" value="Spore Coat Polysaccharide Biosynthesis Protein SpsA, Chain A"/>
    <property type="match status" value="1"/>
</dbReference>
<evidence type="ECO:0000256" key="13">
    <source>
        <dbReference type="ARBA" id="ARBA00023136"/>
    </source>
</evidence>
<dbReference type="SUPFAM" id="SSF53448">
    <property type="entry name" value="Nucleotide-diphospho-sugar transferases"/>
    <property type="match status" value="1"/>
</dbReference>
<keyword evidence="7 17" id="KW-0812">Transmembrane</keyword>
<comment type="subcellular location">
    <subcellularLocation>
        <location evidence="2 17">Golgi apparatus membrane</location>
        <topology evidence="2 17">Single-pass type II membrane protein</topology>
    </subcellularLocation>
</comment>
<organism evidence="19 20">
    <name type="scientific">Mesorhabditis belari</name>
    <dbReference type="NCBI Taxonomy" id="2138241"/>
    <lineage>
        <taxon>Eukaryota</taxon>
        <taxon>Metazoa</taxon>
        <taxon>Ecdysozoa</taxon>
        <taxon>Nematoda</taxon>
        <taxon>Chromadorea</taxon>
        <taxon>Rhabditida</taxon>
        <taxon>Rhabditina</taxon>
        <taxon>Rhabditomorpha</taxon>
        <taxon>Rhabditoidea</taxon>
        <taxon>Rhabditidae</taxon>
        <taxon>Mesorhabditinae</taxon>
        <taxon>Mesorhabditis</taxon>
    </lineage>
</organism>
<name>A0AAF3E958_9BILA</name>
<evidence type="ECO:0000256" key="1">
    <source>
        <dbReference type="ARBA" id="ARBA00001936"/>
    </source>
</evidence>
<evidence type="ECO:0000256" key="14">
    <source>
        <dbReference type="ARBA" id="ARBA00023157"/>
    </source>
</evidence>
<dbReference type="SMART" id="SM00458">
    <property type="entry name" value="RICIN"/>
    <property type="match status" value="1"/>
</dbReference>
<sequence>MSWPVYLRRYLSKRQRGRLLNLFLFALCGFILFSLLSTNSKSSLKQPLTRDAVIERGWHAIPDYTKQRKGPGENGAGINLEGTEREEADELAKKWFMNVIASDKISLDRSIPDSRSPQCKALEYDVNKLPTVSVVIIFTDESFSALLRTVHSVVNRSPPQLLQEIVLVDDNSSLPELGEKLVKHIERFGDLVKLIRSKERLGLIRAKVRGAREARAEVLVFLDSHCEANAGWLEPLVARIAESRSAVVCPVIDSISDTSIAYMGGSAGGIGTFWWSLHYSMGGIPPEETRRRKNPEIDYIRSPTMAGGLFAANREYFFEVGAYDEEMDIWGGENLEISFRVWMCGGSIEIIPCSHVGHIFRAGHPYDMTGRKGNKDVHGTNSKRLAEVWMDDYKRLFYVHRMGLKDQDVGDLTSRHELRKKLQCKSFKWFLDNVIPQKFVPDEDVFAYGNLQTVGGLCLDTLQRLENKGTIILGVYFCQGGGSSSQAFSFSKDYEVRREATCLQVDHKNPGNPKRNALIQPCSDATKVQFKHTKGGPITHVESGLCLDVDGVESGGDVYFTECNTEKATQKWTFQKYFD</sequence>
<dbReference type="GO" id="GO:0004653">
    <property type="term" value="F:polypeptide N-acetylgalactosaminyltransferase activity"/>
    <property type="evidence" value="ECO:0007669"/>
    <property type="project" value="TreeGrafter"/>
</dbReference>
<protein>
    <recommendedName>
        <fullName evidence="17">Polypeptide N-acetylgalactosaminyltransferase</fullName>
        <ecNumber evidence="17">2.4.1.-</ecNumber>
    </recommendedName>
    <alternativeName>
        <fullName evidence="17">Protein-UDP acetylgalactosaminyltransferase</fullName>
    </alternativeName>
</protein>
<dbReference type="InterPro" id="IPR001173">
    <property type="entry name" value="Glyco_trans_2-like"/>
</dbReference>
<feature type="domain" description="Ricin B lectin" evidence="18">
    <location>
        <begin position="448"/>
        <end position="575"/>
    </location>
</feature>
<keyword evidence="8" id="KW-0479">Metal-binding</keyword>
<dbReference type="GO" id="GO:0006493">
    <property type="term" value="P:protein O-linked glycosylation"/>
    <property type="evidence" value="ECO:0007669"/>
    <property type="project" value="TreeGrafter"/>
</dbReference>
<evidence type="ECO:0000256" key="11">
    <source>
        <dbReference type="ARBA" id="ARBA00022989"/>
    </source>
</evidence>
<keyword evidence="9 17" id="KW-0430">Lectin</keyword>
<evidence type="ECO:0000256" key="2">
    <source>
        <dbReference type="ARBA" id="ARBA00004323"/>
    </source>
</evidence>
<dbReference type="Pfam" id="PF00652">
    <property type="entry name" value="Ricin_B_lectin"/>
    <property type="match status" value="1"/>
</dbReference>
<dbReference type="InterPro" id="IPR000772">
    <property type="entry name" value="Ricin_B_lectin"/>
</dbReference>
<evidence type="ECO:0000256" key="17">
    <source>
        <dbReference type="RuleBase" id="RU361242"/>
    </source>
</evidence>
<keyword evidence="16 17" id="KW-0464">Manganese</keyword>
<evidence type="ECO:0000256" key="5">
    <source>
        <dbReference type="ARBA" id="ARBA00022676"/>
    </source>
</evidence>
<keyword evidence="14 17" id="KW-1015">Disulfide bond</keyword>
<evidence type="ECO:0000256" key="3">
    <source>
        <dbReference type="ARBA" id="ARBA00004922"/>
    </source>
</evidence>
<evidence type="ECO:0000256" key="15">
    <source>
        <dbReference type="ARBA" id="ARBA00023180"/>
    </source>
</evidence>
<dbReference type="GO" id="GO:0000139">
    <property type="term" value="C:Golgi membrane"/>
    <property type="evidence" value="ECO:0007669"/>
    <property type="project" value="UniProtKB-SubCell"/>
</dbReference>
<dbReference type="GO" id="GO:0046872">
    <property type="term" value="F:metal ion binding"/>
    <property type="evidence" value="ECO:0007669"/>
    <property type="project" value="UniProtKB-KW"/>
</dbReference>
<dbReference type="GO" id="GO:0030246">
    <property type="term" value="F:carbohydrate binding"/>
    <property type="evidence" value="ECO:0007669"/>
    <property type="project" value="UniProtKB-KW"/>
</dbReference>
<keyword evidence="12 17" id="KW-0333">Golgi apparatus</keyword>
<keyword evidence="10" id="KW-0735">Signal-anchor</keyword>
<evidence type="ECO:0000256" key="16">
    <source>
        <dbReference type="ARBA" id="ARBA00023211"/>
    </source>
</evidence>
<dbReference type="InterPro" id="IPR035992">
    <property type="entry name" value="Ricin_B-like_lectins"/>
</dbReference>
<evidence type="ECO:0000259" key="18">
    <source>
        <dbReference type="SMART" id="SM00458"/>
    </source>
</evidence>
<evidence type="ECO:0000313" key="19">
    <source>
        <dbReference type="Proteomes" id="UP000887575"/>
    </source>
</evidence>
<dbReference type="CDD" id="cd02510">
    <property type="entry name" value="pp-GalNAc-T"/>
    <property type="match status" value="1"/>
</dbReference>
<evidence type="ECO:0000256" key="4">
    <source>
        <dbReference type="ARBA" id="ARBA00005680"/>
    </source>
</evidence>
<evidence type="ECO:0000313" key="20">
    <source>
        <dbReference type="WBParaSite" id="MBELARI_LOCUS10441"/>
    </source>
</evidence>
<dbReference type="AlphaFoldDB" id="A0AAF3E958"/>
<dbReference type="PANTHER" id="PTHR11675:SF43">
    <property type="entry name" value="POLYPEPTIDE N-ACETYLGALACTOSAMINYLTRANSFERASE 1"/>
    <property type="match status" value="1"/>
</dbReference>
<dbReference type="Gene3D" id="2.80.10.50">
    <property type="match status" value="1"/>
</dbReference>
<dbReference type="PROSITE" id="PS50231">
    <property type="entry name" value="RICIN_B_LECTIN"/>
    <property type="match status" value="1"/>
</dbReference>
<dbReference type="Proteomes" id="UP000887575">
    <property type="component" value="Unassembled WGS sequence"/>
</dbReference>
<dbReference type="Pfam" id="PF00535">
    <property type="entry name" value="Glycos_transf_2"/>
    <property type="match status" value="1"/>
</dbReference>
<comment type="pathway">
    <text evidence="3 17">Protein modification; protein glycosylation.</text>
</comment>
<evidence type="ECO:0000256" key="10">
    <source>
        <dbReference type="ARBA" id="ARBA00022968"/>
    </source>
</evidence>
<evidence type="ECO:0000256" key="8">
    <source>
        <dbReference type="ARBA" id="ARBA00022723"/>
    </source>
</evidence>
<keyword evidence="13 17" id="KW-0472">Membrane</keyword>
<comment type="similarity">
    <text evidence="4 17">Belongs to the glycosyltransferase 2 family. GalNAc-T subfamily.</text>
</comment>
<keyword evidence="5 17" id="KW-0328">Glycosyltransferase</keyword>